<comment type="caution">
    <text evidence="4">The sequence shown here is derived from an EMBL/GenBank/DDBJ whole genome shotgun (WGS) entry which is preliminary data.</text>
</comment>
<accession>A0A3N1PKN7</accession>
<keyword evidence="2" id="KW-0560">Oxidoreductase</keyword>
<dbReference type="EMBL" id="RJUL01000004">
    <property type="protein sequence ID" value="ROQ27527.1"/>
    <property type="molecule type" value="Genomic_DNA"/>
</dbReference>
<dbReference type="SMART" id="SM00822">
    <property type="entry name" value="PKS_KR"/>
    <property type="match status" value="1"/>
</dbReference>
<dbReference type="Gene3D" id="3.40.50.720">
    <property type="entry name" value="NAD(P)-binding Rossmann-like Domain"/>
    <property type="match status" value="1"/>
</dbReference>
<dbReference type="InterPro" id="IPR057326">
    <property type="entry name" value="KR_dom"/>
</dbReference>
<dbReference type="SUPFAM" id="SSF51735">
    <property type="entry name" value="NAD(P)-binding Rossmann-fold domains"/>
    <property type="match status" value="1"/>
</dbReference>
<dbReference type="STRING" id="584787.GCA_001247655_02622"/>
<dbReference type="Proteomes" id="UP000268033">
    <property type="component" value="Unassembled WGS sequence"/>
</dbReference>
<dbReference type="OrthoDB" id="9803333at2"/>
<evidence type="ECO:0000259" key="3">
    <source>
        <dbReference type="SMART" id="SM00822"/>
    </source>
</evidence>
<dbReference type="PANTHER" id="PTHR48107:SF7">
    <property type="entry name" value="RE15974P"/>
    <property type="match status" value="1"/>
</dbReference>
<dbReference type="Pfam" id="PF13561">
    <property type="entry name" value="adh_short_C2"/>
    <property type="match status" value="1"/>
</dbReference>
<evidence type="ECO:0000256" key="2">
    <source>
        <dbReference type="ARBA" id="ARBA00023002"/>
    </source>
</evidence>
<evidence type="ECO:0000313" key="4">
    <source>
        <dbReference type="EMBL" id="ROQ27527.1"/>
    </source>
</evidence>
<dbReference type="PRINTS" id="PR00081">
    <property type="entry name" value="GDHRDH"/>
</dbReference>
<dbReference type="PANTHER" id="PTHR48107">
    <property type="entry name" value="NADPH-DEPENDENT ALDEHYDE REDUCTASE-LIKE PROTEIN, CHLOROPLASTIC-RELATED"/>
    <property type="match status" value="1"/>
</dbReference>
<dbReference type="FunFam" id="3.40.50.720:FF:000084">
    <property type="entry name" value="Short-chain dehydrogenase reductase"/>
    <property type="match status" value="1"/>
</dbReference>
<evidence type="ECO:0000313" key="5">
    <source>
        <dbReference type="Proteomes" id="UP000268033"/>
    </source>
</evidence>
<sequence>MKPTNQTAIITGASRGIGAVLAKRLAKDGFDVVVNYTASKAAAEAVVEDIVAIGAKAIAVQADITQSRDVARLFDAAQQLGPLGAVVCNAGILELAPMSEFSDEAFTRLMAVNLTGAFYTLKEAARRLDKGGRIVALSTSINGSYFPSYGPYAASKAAVEAMCKVLCKELAGREISVNVVAPGPIATEFFMEGKSDELVARIAGMNPYGRLGQPEDISDVVSYLLSPAAVWVNGQVLKVNGGMVI</sequence>
<dbReference type="InterPro" id="IPR036291">
    <property type="entry name" value="NAD(P)-bd_dom_sf"/>
</dbReference>
<comment type="similarity">
    <text evidence="1">Belongs to the short-chain dehydrogenases/reductases (SDR) family.</text>
</comment>
<evidence type="ECO:0000256" key="1">
    <source>
        <dbReference type="ARBA" id="ARBA00006484"/>
    </source>
</evidence>
<proteinExistence type="inferred from homology"/>
<feature type="domain" description="Ketoreductase" evidence="3">
    <location>
        <begin position="6"/>
        <end position="188"/>
    </location>
</feature>
<name>A0A3N1PKN7_9GAMM</name>
<dbReference type="PRINTS" id="PR00080">
    <property type="entry name" value="SDRFAMILY"/>
</dbReference>
<keyword evidence="5" id="KW-1185">Reference proteome</keyword>
<gene>
    <name evidence="4" type="ORF">EDC28_104177</name>
</gene>
<dbReference type="AlphaFoldDB" id="A0A3N1PKN7"/>
<dbReference type="InterPro" id="IPR002347">
    <property type="entry name" value="SDR_fam"/>
</dbReference>
<dbReference type="RefSeq" id="WP_050658186.1">
    <property type="nucleotide sequence ID" value="NZ_LFWC01000003.1"/>
</dbReference>
<dbReference type="GO" id="GO:0016614">
    <property type="term" value="F:oxidoreductase activity, acting on CH-OH group of donors"/>
    <property type="evidence" value="ECO:0007669"/>
    <property type="project" value="UniProtKB-ARBA"/>
</dbReference>
<protein>
    <submittedName>
        <fullName evidence="4">3-oxoacyl-[acyl-carrier protein] reductase</fullName>
    </submittedName>
</protein>
<reference evidence="4 5" key="1">
    <citation type="submission" date="2018-11" db="EMBL/GenBank/DDBJ databases">
        <title>Genomic Encyclopedia of Type Strains, Phase IV (KMG-IV): sequencing the most valuable type-strain genomes for metagenomic binning, comparative biology and taxonomic classification.</title>
        <authorList>
            <person name="Goeker M."/>
        </authorList>
    </citation>
    <scope>NUCLEOTIDE SEQUENCE [LARGE SCALE GENOMIC DNA]</scope>
    <source>
        <strain evidence="4 5">DSM 21945</strain>
    </source>
</reference>
<organism evidence="4 5">
    <name type="scientific">Gallaecimonas pentaromativorans</name>
    <dbReference type="NCBI Taxonomy" id="584787"/>
    <lineage>
        <taxon>Bacteria</taxon>
        <taxon>Pseudomonadati</taxon>
        <taxon>Pseudomonadota</taxon>
        <taxon>Gammaproteobacteria</taxon>
        <taxon>Enterobacterales</taxon>
        <taxon>Gallaecimonadaceae</taxon>
        <taxon>Gallaecimonas</taxon>
    </lineage>
</organism>